<dbReference type="PANTHER" id="PTHR35524:SF1">
    <property type="entry name" value="ALPHA-ACETOLACTATE DECARBOXYLASE"/>
    <property type="match status" value="1"/>
</dbReference>
<protein>
    <recommendedName>
        <fullName evidence="5 9">Alpha-acetolactate decarboxylase</fullName>
        <ecNumber evidence="4 9">4.1.1.5</ecNumber>
    </recommendedName>
</protein>
<evidence type="ECO:0000313" key="12">
    <source>
        <dbReference type="Proteomes" id="UP000053171"/>
    </source>
</evidence>
<evidence type="ECO:0000256" key="2">
    <source>
        <dbReference type="ARBA" id="ARBA00005170"/>
    </source>
</evidence>
<dbReference type="GO" id="GO:0045151">
    <property type="term" value="P:acetoin biosynthetic process"/>
    <property type="evidence" value="ECO:0007669"/>
    <property type="project" value="UniProtKB-UniRule"/>
</dbReference>
<keyword evidence="8 9" id="KW-0456">Lyase</keyword>
<accession>A0A199NQ66</accession>
<comment type="pathway">
    <text evidence="2 9">Polyol metabolism; (R,R)-butane-2,3-diol biosynthesis; (R,R)-butane-2,3-diol from pyruvate: step 2/3.</text>
</comment>
<dbReference type="EMBL" id="LWGZ01001056">
    <property type="protein sequence ID" value="OAX53306.1"/>
    <property type="molecule type" value="Genomic_DNA"/>
</dbReference>
<dbReference type="CDD" id="cd17299">
    <property type="entry name" value="acetolactate_decarboxylase"/>
    <property type="match status" value="1"/>
</dbReference>
<evidence type="ECO:0000256" key="7">
    <source>
        <dbReference type="ARBA" id="ARBA00023061"/>
    </source>
</evidence>
<evidence type="ECO:0000313" key="13">
    <source>
        <dbReference type="Proteomes" id="UP000092021"/>
    </source>
</evidence>
<dbReference type="SUPFAM" id="SSF117856">
    <property type="entry name" value="AF0104/ALDC/Ptd012-like"/>
    <property type="match status" value="1"/>
</dbReference>
<keyword evidence="6 9" id="KW-0210">Decarboxylase</keyword>
<evidence type="ECO:0000256" key="1">
    <source>
        <dbReference type="ARBA" id="ARBA00001784"/>
    </source>
</evidence>
<dbReference type="GO" id="GO:0047605">
    <property type="term" value="F:acetolactate decarboxylase activity"/>
    <property type="evidence" value="ECO:0007669"/>
    <property type="project" value="UniProtKB-UniRule"/>
</dbReference>
<dbReference type="InterPro" id="IPR005128">
    <property type="entry name" value="Acetolactate_a_deCO2ase"/>
</dbReference>
<name>A0A199NQ66_9MICC</name>
<evidence type="ECO:0000256" key="3">
    <source>
        <dbReference type="ARBA" id="ARBA00007106"/>
    </source>
</evidence>
<dbReference type="PIRSF" id="PIRSF001332">
    <property type="entry name" value="Acetolac_decarb"/>
    <property type="match status" value="1"/>
</dbReference>
<reference evidence="10" key="1">
    <citation type="submission" date="2016-04" db="EMBL/GenBank/DDBJ databases">
        <authorList>
            <person name="Evans L.H."/>
            <person name="Alamgir A."/>
            <person name="Owens N."/>
            <person name="Weber N.D."/>
            <person name="Virtaneva K."/>
            <person name="Barbian K."/>
            <person name="Babar A."/>
            <person name="Rosenke K."/>
        </authorList>
    </citation>
    <scope>NUCLEOTIDE SEQUENCE [LARGE SCALE GENOMIC DNA]</scope>
    <source>
        <strain evidence="10">RUTW2-3</strain>
    </source>
</reference>
<keyword evidence="7 9" id="KW-0005">Acetoin biosynthesis</keyword>
<evidence type="ECO:0000256" key="6">
    <source>
        <dbReference type="ARBA" id="ARBA00022793"/>
    </source>
</evidence>
<evidence type="ECO:0000313" key="10">
    <source>
        <dbReference type="EMBL" id="OAX51249.1"/>
    </source>
</evidence>
<gene>
    <name evidence="11" type="ORF">A5N15_11805</name>
    <name evidence="10" type="ORF">AN277_0209805</name>
</gene>
<evidence type="ECO:0000313" key="11">
    <source>
        <dbReference type="EMBL" id="OAX53306.1"/>
    </source>
</evidence>
<evidence type="ECO:0000256" key="9">
    <source>
        <dbReference type="PIRNR" id="PIRNR001332"/>
    </source>
</evidence>
<comment type="similarity">
    <text evidence="3 9">Belongs to the alpha-acetolactate decarboxylase family.</text>
</comment>
<dbReference type="Gene3D" id="3.30.1330.80">
    <property type="entry name" value="Hypothetical protein, similar to alpha- acetolactate decarboxylase, domain 2"/>
    <property type="match status" value="2"/>
</dbReference>
<evidence type="ECO:0000256" key="5">
    <source>
        <dbReference type="ARBA" id="ARBA00020164"/>
    </source>
</evidence>
<dbReference type="UniPathway" id="UPA00626">
    <property type="reaction ID" value="UER00678"/>
</dbReference>
<comment type="catalytic activity">
    <reaction evidence="1 9">
        <text>(2S)-2-acetolactate + H(+) = (R)-acetoin + CO2</text>
        <dbReference type="Rhea" id="RHEA:21580"/>
        <dbReference type="ChEBI" id="CHEBI:15378"/>
        <dbReference type="ChEBI" id="CHEBI:15686"/>
        <dbReference type="ChEBI" id="CHEBI:16526"/>
        <dbReference type="ChEBI" id="CHEBI:58476"/>
        <dbReference type="EC" id="4.1.1.5"/>
    </reaction>
</comment>
<dbReference type="NCBIfam" id="TIGR01252">
    <property type="entry name" value="acetolac_decarb"/>
    <property type="match status" value="1"/>
</dbReference>
<dbReference type="Proteomes" id="UP000053171">
    <property type="component" value="Unassembled WGS sequence"/>
</dbReference>
<dbReference type="Pfam" id="PF03306">
    <property type="entry name" value="AAL_decarboxy"/>
    <property type="match status" value="1"/>
</dbReference>
<sequence length="249" mass="27725">MSRSPKELHGEIMYRNEVFQTGLMAGLLDGIYDGEMTVGELLGHGNFGLGTFDGLDGEMIVLDGAAYQMRHDGSVQEAALSQRTPYAVVTNFVPTIRRDLPRDLLRATASQILDDLTVSKNYMYALKIRGSFEWVRTRTVIKQSKPYPKMVDATDNEDIVQFDDLIGTIVAFRTPIYEQGISVPGCHAHFIDSTRQVGGHVIDFKLKEARVEICPGTELRLHLPVTPEFSAADLSPEDLADQISRAEKH</sequence>
<evidence type="ECO:0000256" key="4">
    <source>
        <dbReference type="ARBA" id="ARBA00013204"/>
    </source>
</evidence>
<dbReference type="EMBL" id="LJBJ02000027">
    <property type="protein sequence ID" value="OAX51249.1"/>
    <property type="molecule type" value="Genomic_DNA"/>
</dbReference>
<dbReference type="Proteomes" id="UP000092021">
    <property type="component" value="Unassembled WGS sequence"/>
</dbReference>
<organism evidence="10 12">
    <name type="scientific">Rothia kristinae</name>
    <dbReference type="NCBI Taxonomy" id="37923"/>
    <lineage>
        <taxon>Bacteria</taxon>
        <taxon>Bacillati</taxon>
        <taxon>Actinomycetota</taxon>
        <taxon>Actinomycetes</taxon>
        <taxon>Micrococcales</taxon>
        <taxon>Micrococcaceae</taxon>
        <taxon>Rothia</taxon>
    </lineage>
</organism>
<proteinExistence type="inferred from homology"/>
<dbReference type="AlphaFoldDB" id="A0A199NQ66"/>
<dbReference type="RefSeq" id="WP_064725801.1">
    <property type="nucleotide sequence ID" value="NZ_CP113782.1"/>
</dbReference>
<dbReference type="EC" id="4.1.1.5" evidence="4 9"/>
<dbReference type="PANTHER" id="PTHR35524">
    <property type="entry name" value="ALPHA-ACETOLACTATE DECARBOXYLASE"/>
    <property type="match status" value="1"/>
</dbReference>
<keyword evidence="12" id="KW-1185">Reference proteome</keyword>
<comment type="caution">
    <text evidence="10">The sequence shown here is derived from an EMBL/GenBank/DDBJ whole genome shotgun (WGS) entry which is preliminary data.</text>
</comment>
<evidence type="ECO:0000256" key="8">
    <source>
        <dbReference type="ARBA" id="ARBA00023239"/>
    </source>
</evidence>
<reference evidence="10 12" key="3">
    <citation type="submission" date="2016-06" db="EMBL/GenBank/DDBJ databases">
        <title>Identification of putative biosynthetic pathways for the production of bioactive secondary metabolites by the marine actinomycete Kocuria kristinae RUTW2-3.</title>
        <authorList>
            <person name="Waterworth S.C."/>
            <person name="Walmsley T.A."/>
            <person name="Matongo T."/>
            <person name="Davies-Coleman M.T."/>
            <person name="Dorrington R.A."/>
        </authorList>
    </citation>
    <scope>NUCLEOTIDE SEQUENCE [LARGE SCALE GENOMIC DNA]</scope>
    <source>
        <strain evidence="12">RuSp02-3</strain>
        <strain evidence="10">RUTW2-3</strain>
        <strain evidence="11 13">RUTW4-5</strain>
    </source>
</reference>
<reference evidence="12" key="2">
    <citation type="submission" date="2016-04" db="EMBL/GenBank/DDBJ databases">
        <authorList>
            <person name="Waterworth S."/>
            <person name="Matcher G."/>
        </authorList>
    </citation>
    <scope>NUCLEOTIDE SEQUENCE [LARGE SCALE GENOMIC DNA]</scope>
    <source>
        <strain evidence="12">RuSp02-3</strain>
    </source>
</reference>